<keyword evidence="5" id="KW-0805">Transcription regulation</keyword>
<gene>
    <name evidence="11" type="ORF">HNQ58_002385</name>
</gene>
<comment type="similarity">
    <text evidence="1">Belongs to the FlgM family.</text>
</comment>
<evidence type="ECO:0000313" key="12">
    <source>
        <dbReference type="Proteomes" id="UP000519004"/>
    </source>
</evidence>
<dbReference type="RefSeq" id="WP_183949135.1">
    <property type="nucleotide sequence ID" value="NZ_JACHHX010000020.1"/>
</dbReference>
<dbReference type="NCBIfam" id="TIGR03824">
    <property type="entry name" value="FlgM_jcvi"/>
    <property type="match status" value="1"/>
</dbReference>
<dbReference type="Pfam" id="PF04316">
    <property type="entry name" value="FlgM"/>
    <property type="match status" value="1"/>
</dbReference>
<comment type="function">
    <text evidence="7">Responsible for the coupling of flagellin expression to flagellar assembly by preventing expression of the flagellin genes when a component of the middle class of proteins is defective. It negatively regulates flagellar genes by inhibiting the activity of FliA by directly binding to FliA.</text>
</comment>
<keyword evidence="11" id="KW-0969">Cilium</keyword>
<evidence type="ECO:0000256" key="3">
    <source>
        <dbReference type="ARBA" id="ARBA00022491"/>
    </source>
</evidence>
<evidence type="ECO:0000256" key="5">
    <source>
        <dbReference type="ARBA" id="ARBA00023015"/>
    </source>
</evidence>
<dbReference type="InterPro" id="IPR007412">
    <property type="entry name" value="FlgM"/>
</dbReference>
<evidence type="ECO:0000256" key="6">
    <source>
        <dbReference type="ARBA" id="ARBA00023163"/>
    </source>
</evidence>
<feature type="compositionally biased region" description="Basic and acidic residues" evidence="9">
    <location>
        <begin position="22"/>
        <end position="32"/>
    </location>
</feature>
<dbReference type="GO" id="GO:0044781">
    <property type="term" value="P:bacterial-type flagellum organization"/>
    <property type="evidence" value="ECO:0007669"/>
    <property type="project" value="UniProtKB-KW"/>
</dbReference>
<keyword evidence="12" id="KW-1185">Reference proteome</keyword>
<evidence type="ECO:0000313" key="11">
    <source>
        <dbReference type="EMBL" id="MBB5016470.1"/>
    </source>
</evidence>
<keyword evidence="11" id="KW-0282">Flagellum</keyword>
<evidence type="ECO:0000256" key="9">
    <source>
        <dbReference type="SAM" id="MobiDB-lite"/>
    </source>
</evidence>
<dbReference type="EMBL" id="JACHHX010000020">
    <property type="protein sequence ID" value="MBB5016470.1"/>
    <property type="molecule type" value="Genomic_DNA"/>
</dbReference>
<keyword evidence="11" id="KW-0966">Cell projection</keyword>
<dbReference type="GO" id="GO:0045892">
    <property type="term" value="P:negative regulation of DNA-templated transcription"/>
    <property type="evidence" value="ECO:0007669"/>
    <property type="project" value="InterPro"/>
</dbReference>
<dbReference type="Proteomes" id="UP000519004">
    <property type="component" value="Unassembled WGS sequence"/>
</dbReference>
<sequence>MSSKIDGPVPGAPRVASSTPPRIDRAGGERGKPVAAPEAADRVRLTGETASLRAIEQNLSTGPAMDLAKVAAVKHLLDSGSYRIDPQEIASRLAALERELSR</sequence>
<evidence type="ECO:0000256" key="2">
    <source>
        <dbReference type="ARBA" id="ARBA00017823"/>
    </source>
</evidence>
<accession>A0A7W8DFK6</accession>
<organism evidence="11 12">
    <name type="scientific">Rehaibacterium terrae</name>
    <dbReference type="NCBI Taxonomy" id="1341696"/>
    <lineage>
        <taxon>Bacteria</taxon>
        <taxon>Pseudomonadati</taxon>
        <taxon>Pseudomonadota</taxon>
        <taxon>Gammaproteobacteria</taxon>
        <taxon>Lysobacterales</taxon>
        <taxon>Lysobacteraceae</taxon>
        <taxon>Rehaibacterium</taxon>
    </lineage>
</organism>
<keyword evidence="4" id="KW-1005">Bacterial flagellum biogenesis</keyword>
<keyword evidence="6" id="KW-0804">Transcription</keyword>
<keyword evidence="3" id="KW-0678">Repressor</keyword>
<reference evidence="11 12" key="1">
    <citation type="submission" date="2020-08" db="EMBL/GenBank/DDBJ databases">
        <title>Genomic Encyclopedia of Type Strains, Phase IV (KMG-IV): sequencing the most valuable type-strain genomes for metagenomic binning, comparative biology and taxonomic classification.</title>
        <authorList>
            <person name="Goeker M."/>
        </authorList>
    </citation>
    <scope>NUCLEOTIDE SEQUENCE [LARGE SCALE GENOMIC DNA]</scope>
    <source>
        <strain evidence="11 12">DSM 25897</strain>
    </source>
</reference>
<dbReference type="AlphaFoldDB" id="A0A7W8DFK6"/>
<feature type="domain" description="Anti-sigma-28 factor FlgM C-terminal" evidence="10">
    <location>
        <begin position="41"/>
        <end position="94"/>
    </location>
</feature>
<proteinExistence type="inferred from homology"/>
<dbReference type="InterPro" id="IPR035890">
    <property type="entry name" value="Anti-sigma-28_factor_FlgM_sf"/>
</dbReference>
<evidence type="ECO:0000256" key="7">
    <source>
        <dbReference type="ARBA" id="ARBA00024739"/>
    </source>
</evidence>
<name>A0A7W8DFK6_9GAMM</name>
<evidence type="ECO:0000256" key="8">
    <source>
        <dbReference type="ARBA" id="ARBA00030117"/>
    </source>
</evidence>
<protein>
    <recommendedName>
        <fullName evidence="2">Negative regulator of flagellin synthesis</fullName>
    </recommendedName>
    <alternativeName>
        <fullName evidence="8">Anti-sigma-28 factor</fullName>
    </alternativeName>
</protein>
<comment type="caution">
    <text evidence="11">The sequence shown here is derived from an EMBL/GenBank/DDBJ whole genome shotgun (WGS) entry which is preliminary data.</text>
</comment>
<evidence type="ECO:0000259" key="10">
    <source>
        <dbReference type="Pfam" id="PF04316"/>
    </source>
</evidence>
<evidence type="ECO:0000256" key="4">
    <source>
        <dbReference type="ARBA" id="ARBA00022795"/>
    </source>
</evidence>
<dbReference type="InterPro" id="IPR031316">
    <property type="entry name" value="FlgM_C"/>
</dbReference>
<feature type="region of interest" description="Disordered" evidence="9">
    <location>
        <begin position="1"/>
        <end position="43"/>
    </location>
</feature>
<dbReference type="SUPFAM" id="SSF101498">
    <property type="entry name" value="Anti-sigma factor FlgM"/>
    <property type="match status" value="1"/>
</dbReference>
<evidence type="ECO:0000256" key="1">
    <source>
        <dbReference type="ARBA" id="ARBA00005322"/>
    </source>
</evidence>